<evidence type="ECO:0000313" key="7">
    <source>
        <dbReference type="Proteomes" id="UP001165079"/>
    </source>
</evidence>
<evidence type="ECO:0000256" key="3">
    <source>
        <dbReference type="ARBA" id="ARBA00023163"/>
    </source>
</evidence>
<dbReference type="InterPro" id="IPR012318">
    <property type="entry name" value="HTH_CRP"/>
</dbReference>
<reference evidence="6" key="1">
    <citation type="submission" date="2023-03" db="EMBL/GenBank/DDBJ databases">
        <title>Actinorhabdospora filicis NBRC 111898.</title>
        <authorList>
            <person name="Ichikawa N."/>
            <person name="Sato H."/>
            <person name="Tonouchi N."/>
        </authorList>
    </citation>
    <scope>NUCLEOTIDE SEQUENCE</scope>
    <source>
        <strain evidence="6">NBRC 111898</strain>
    </source>
</reference>
<dbReference type="InterPro" id="IPR036390">
    <property type="entry name" value="WH_DNA-bd_sf"/>
</dbReference>
<gene>
    <name evidence="6" type="ORF">Afil01_40890</name>
</gene>
<sequence>MDGPTELPPGEDFTPEQFALLRAAGTLQRRPAGQLLIAEGETSDHVMILLRGHAMIAFAGSDRTLEILPPGTVVGDIAALLNSPRTADVIALTDVTALVLPGATWLSFLEANPTAAIRQLAGSYRRLLHVNRRKVIDRFPAERRLAITMADLAALRVWDDEDGAGVIRLKQEQLAGLTGLKRDSVVGVLRDFKNAGIVEVRRGVTRIIDPARLDRIGRGELVAS</sequence>
<dbReference type="Proteomes" id="UP001165079">
    <property type="component" value="Unassembled WGS sequence"/>
</dbReference>
<dbReference type="GO" id="GO:0003677">
    <property type="term" value="F:DNA binding"/>
    <property type="evidence" value="ECO:0007669"/>
    <property type="project" value="UniProtKB-KW"/>
</dbReference>
<feature type="domain" description="HTH crp-type" evidence="5">
    <location>
        <begin position="139"/>
        <end position="211"/>
    </location>
</feature>
<feature type="domain" description="Cyclic nucleotide-binding" evidence="4">
    <location>
        <begin position="31"/>
        <end position="126"/>
    </location>
</feature>
<dbReference type="SUPFAM" id="SSF51206">
    <property type="entry name" value="cAMP-binding domain-like"/>
    <property type="match status" value="1"/>
</dbReference>
<evidence type="ECO:0008006" key="8">
    <source>
        <dbReference type="Google" id="ProtNLM"/>
    </source>
</evidence>
<keyword evidence="3" id="KW-0804">Transcription</keyword>
<dbReference type="Pfam" id="PF13545">
    <property type="entry name" value="HTH_Crp_2"/>
    <property type="match status" value="1"/>
</dbReference>
<comment type="caution">
    <text evidence="6">The sequence shown here is derived from an EMBL/GenBank/DDBJ whole genome shotgun (WGS) entry which is preliminary data.</text>
</comment>
<dbReference type="PANTHER" id="PTHR24567:SF74">
    <property type="entry name" value="HTH-TYPE TRANSCRIPTIONAL REGULATOR ARCR"/>
    <property type="match status" value="1"/>
</dbReference>
<dbReference type="InterPro" id="IPR000595">
    <property type="entry name" value="cNMP-bd_dom"/>
</dbReference>
<dbReference type="Gene3D" id="2.60.120.10">
    <property type="entry name" value="Jelly Rolls"/>
    <property type="match status" value="1"/>
</dbReference>
<evidence type="ECO:0000313" key="6">
    <source>
        <dbReference type="EMBL" id="GLZ79282.1"/>
    </source>
</evidence>
<proteinExistence type="predicted"/>
<protein>
    <recommendedName>
        <fullName evidence="8">CRP-like cAMP-binding protein</fullName>
    </recommendedName>
</protein>
<dbReference type="RefSeq" id="WP_285664403.1">
    <property type="nucleotide sequence ID" value="NZ_BSTX01000002.1"/>
</dbReference>
<name>A0A9W6W4H9_9ACTN</name>
<evidence type="ECO:0000259" key="5">
    <source>
        <dbReference type="PROSITE" id="PS51063"/>
    </source>
</evidence>
<dbReference type="InterPro" id="IPR050397">
    <property type="entry name" value="Env_Response_Regulators"/>
</dbReference>
<dbReference type="CDD" id="cd00038">
    <property type="entry name" value="CAP_ED"/>
    <property type="match status" value="1"/>
</dbReference>
<dbReference type="PROSITE" id="PS51063">
    <property type="entry name" value="HTH_CRP_2"/>
    <property type="match status" value="1"/>
</dbReference>
<evidence type="ECO:0000259" key="4">
    <source>
        <dbReference type="PROSITE" id="PS50042"/>
    </source>
</evidence>
<dbReference type="GO" id="GO:0005829">
    <property type="term" value="C:cytosol"/>
    <property type="evidence" value="ECO:0007669"/>
    <property type="project" value="TreeGrafter"/>
</dbReference>
<evidence type="ECO:0000256" key="2">
    <source>
        <dbReference type="ARBA" id="ARBA00023125"/>
    </source>
</evidence>
<dbReference type="InterPro" id="IPR036388">
    <property type="entry name" value="WH-like_DNA-bd_sf"/>
</dbReference>
<keyword evidence="2" id="KW-0238">DNA-binding</keyword>
<dbReference type="EMBL" id="BSTX01000002">
    <property type="protein sequence ID" value="GLZ79282.1"/>
    <property type="molecule type" value="Genomic_DNA"/>
</dbReference>
<dbReference type="PANTHER" id="PTHR24567">
    <property type="entry name" value="CRP FAMILY TRANSCRIPTIONAL REGULATORY PROTEIN"/>
    <property type="match status" value="1"/>
</dbReference>
<keyword evidence="1" id="KW-0805">Transcription regulation</keyword>
<dbReference type="SMART" id="SM00100">
    <property type="entry name" value="cNMP"/>
    <property type="match status" value="1"/>
</dbReference>
<dbReference type="InterPro" id="IPR018490">
    <property type="entry name" value="cNMP-bd_dom_sf"/>
</dbReference>
<keyword evidence="7" id="KW-1185">Reference proteome</keyword>
<dbReference type="PROSITE" id="PS50042">
    <property type="entry name" value="CNMP_BINDING_3"/>
    <property type="match status" value="1"/>
</dbReference>
<dbReference type="InterPro" id="IPR014710">
    <property type="entry name" value="RmlC-like_jellyroll"/>
</dbReference>
<dbReference type="Gene3D" id="1.10.10.10">
    <property type="entry name" value="Winged helix-like DNA-binding domain superfamily/Winged helix DNA-binding domain"/>
    <property type="match status" value="1"/>
</dbReference>
<dbReference type="SUPFAM" id="SSF46785">
    <property type="entry name" value="Winged helix' DNA-binding domain"/>
    <property type="match status" value="1"/>
</dbReference>
<dbReference type="GO" id="GO:0003700">
    <property type="term" value="F:DNA-binding transcription factor activity"/>
    <property type="evidence" value="ECO:0007669"/>
    <property type="project" value="TreeGrafter"/>
</dbReference>
<organism evidence="6 7">
    <name type="scientific">Actinorhabdospora filicis</name>
    <dbReference type="NCBI Taxonomy" id="1785913"/>
    <lineage>
        <taxon>Bacteria</taxon>
        <taxon>Bacillati</taxon>
        <taxon>Actinomycetota</taxon>
        <taxon>Actinomycetes</taxon>
        <taxon>Micromonosporales</taxon>
        <taxon>Micromonosporaceae</taxon>
        <taxon>Actinorhabdospora</taxon>
    </lineage>
</organism>
<accession>A0A9W6W4H9</accession>
<dbReference type="Pfam" id="PF00027">
    <property type="entry name" value="cNMP_binding"/>
    <property type="match status" value="1"/>
</dbReference>
<dbReference type="AlphaFoldDB" id="A0A9W6W4H9"/>
<evidence type="ECO:0000256" key="1">
    <source>
        <dbReference type="ARBA" id="ARBA00023015"/>
    </source>
</evidence>